<sequence>MMIIFSLFQESHCTMDSPVVVTESTAYGNDIGRKIISEPGVRIRDTESSVPQTKEEQIKDYIATVHQLRKQEGIFPEMENHIQCQRKSTGGDFLAMKEDLLKIIKEYNNRIIDYKDLAKTNSLKNIKKLEHLHSLILDEMIYRIYKSNDIKSNKITLKMHDLYTKVLNKNIKTLDLDGNSDSEIFKGEDLPQDLVQTMKNKLLEFQIINLNKMLHEIAPLNTYVQSESCDADKITNHIALRIQNNIFKTVDYMYMQNIASKKTIREFYQTGNTIEIAAYVMVNNYDFEHRMFTFSIYTFPSIKGIPRDWNFSHYRNLFKVLEDKELRYFKYLSLKAIFRVKYFDSSFIKLFWSDRLFYTLEEFAQKNSKASNEQKKLQYQDQKDCLVRNILQDVLVQFQDDLSLNCWVEENVRMSFNILELIKENYDCQYVLKIQNEQEFSQKMNSMSSSFKLLEELNNIRDYLISYKISNWTWKDLRDWSNQKDNKISNFIQGIPMIFKYYQFILVKNEQFVSSLRPDSWQIRALNMIKNEIECTISHIKKKIERKITNFHPNVKITWFDDFVGISWPDS</sequence>
<evidence type="ECO:0000313" key="4">
    <source>
        <dbReference type="Proteomes" id="UP000325313"/>
    </source>
</evidence>
<dbReference type="AlphaFoldDB" id="A0A5B0P200"/>
<organism evidence="1 3">
    <name type="scientific">Puccinia graminis f. sp. tritici</name>
    <dbReference type="NCBI Taxonomy" id="56615"/>
    <lineage>
        <taxon>Eukaryota</taxon>
        <taxon>Fungi</taxon>
        <taxon>Dikarya</taxon>
        <taxon>Basidiomycota</taxon>
        <taxon>Pucciniomycotina</taxon>
        <taxon>Pucciniomycetes</taxon>
        <taxon>Pucciniales</taxon>
        <taxon>Pucciniaceae</taxon>
        <taxon>Puccinia</taxon>
    </lineage>
</organism>
<name>A0A5B0P200_PUCGR</name>
<evidence type="ECO:0000313" key="1">
    <source>
        <dbReference type="EMBL" id="KAA1094744.1"/>
    </source>
</evidence>
<dbReference type="Proteomes" id="UP000325313">
    <property type="component" value="Unassembled WGS sequence"/>
</dbReference>
<comment type="caution">
    <text evidence="1">The sequence shown here is derived from an EMBL/GenBank/DDBJ whole genome shotgun (WGS) entry which is preliminary data.</text>
</comment>
<dbReference type="OrthoDB" id="299828at2759"/>
<evidence type="ECO:0000313" key="2">
    <source>
        <dbReference type="EMBL" id="KAA1121561.1"/>
    </source>
</evidence>
<protein>
    <submittedName>
        <fullName evidence="1">Uncharacterized protein</fullName>
    </submittedName>
</protein>
<dbReference type="EMBL" id="VSWC01000079">
    <property type="protein sequence ID" value="KAA1094744.1"/>
    <property type="molecule type" value="Genomic_DNA"/>
</dbReference>
<keyword evidence="3" id="KW-1185">Reference proteome</keyword>
<proteinExistence type="predicted"/>
<dbReference type="EMBL" id="VDEP01000238">
    <property type="protein sequence ID" value="KAA1121561.1"/>
    <property type="molecule type" value="Genomic_DNA"/>
</dbReference>
<evidence type="ECO:0000313" key="3">
    <source>
        <dbReference type="Proteomes" id="UP000324748"/>
    </source>
</evidence>
<reference evidence="3 4" key="1">
    <citation type="submission" date="2019-05" db="EMBL/GenBank/DDBJ databases">
        <title>Emergence of the Ug99 lineage of the wheat stem rust pathogen through somatic hybridization.</title>
        <authorList>
            <person name="Li F."/>
            <person name="Upadhyaya N.M."/>
            <person name="Sperschneider J."/>
            <person name="Matny O."/>
            <person name="Nguyen-Phuc H."/>
            <person name="Mago R."/>
            <person name="Raley C."/>
            <person name="Miller M.E."/>
            <person name="Silverstein K.A.T."/>
            <person name="Henningsen E."/>
            <person name="Hirsch C.D."/>
            <person name="Visser B."/>
            <person name="Pretorius Z.A."/>
            <person name="Steffenson B.J."/>
            <person name="Schwessinger B."/>
            <person name="Dodds P.N."/>
            <person name="Figueroa M."/>
        </authorList>
    </citation>
    <scope>NUCLEOTIDE SEQUENCE [LARGE SCALE GENOMIC DNA]</scope>
    <source>
        <strain evidence="1">21-0</strain>
        <strain evidence="2 4">Ug99</strain>
    </source>
</reference>
<dbReference type="Proteomes" id="UP000324748">
    <property type="component" value="Unassembled WGS sequence"/>
</dbReference>
<accession>A0A5B0P200</accession>
<gene>
    <name evidence="1" type="ORF">PGT21_029130</name>
    <name evidence="2" type="ORF">PGTUg99_032169</name>
</gene>